<keyword evidence="2" id="KW-0808">Transferase</keyword>
<keyword evidence="2" id="KW-0548">Nucleotidyltransferase</keyword>
<proteinExistence type="predicted"/>
<keyword evidence="2" id="KW-0695">RNA-directed DNA polymerase</keyword>
<dbReference type="CDD" id="cd00303">
    <property type="entry name" value="retropepsin_like"/>
    <property type="match status" value="1"/>
</dbReference>
<dbReference type="PANTHER" id="PTHR15503:SF45">
    <property type="entry name" value="RNA-DIRECTED DNA POLYMERASE HOMOLOG"/>
    <property type="match status" value="1"/>
</dbReference>
<sequence>MEIDSEKDENEPELTYPYEEVDPLNLLLPASESEPDDKIKVENPIEHEDETVPASVHGTTHALVEKKGKAKDKLYGKLILELGNEVCSNVEQGTTAMEKLVEKLGNTEDMVECKKLKKELEEARDSVDAAIAVERARQTNVRNDASGSGPVRGQDATPAVRECTFVGFMKCNPAVFREEVQRMEHELWNLKVKEYNSVSYTLRINQLALMCLRMVEPKRVKVDAYIRGLTDNIKGEVTPSKPADLNEAVLMAHKIAKSKEMRELWLPLLLMESFLCVNDVLLAMLASVRSSVTSVERLGVRKGIAWRRVLPRGLMLSLFRLVMIVVSKVILGIDVQRRSFVDTRFSVMLDIDPIKIGASYEVELADGRVASTNTVLKGCTLNLVNHIFEIDLMSIELGTFDVIIGMDWLVKHDAVIICGEKVVRIMTSVFSTSLYYV</sequence>
<dbReference type="AlphaFoldDB" id="A0A6L2N202"/>
<dbReference type="Pfam" id="PF08284">
    <property type="entry name" value="RVP_2"/>
    <property type="match status" value="1"/>
</dbReference>
<organism evidence="2">
    <name type="scientific">Tanacetum cinerariifolium</name>
    <name type="common">Dalmatian daisy</name>
    <name type="synonym">Chrysanthemum cinerariifolium</name>
    <dbReference type="NCBI Taxonomy" id="118510"/>
    <lineage>
        <taxon>Eukaryota</taxon>
        <taxon>Viridiplantae</taxon>
        <taxon>Streptophyta</taxon>
        <taxon>Embryophyta</taxon>
        <taxon>Tracheophyta</taxon>
        <taxon>Spermatophyta</taxon>
        <taxon>Magnoliopsida</taxon>
        <taxon>eudicotyledons</taxon>
        <taxon>Gunneridae</taxon>
        <taxon>Pentapetalae</taxon>
        <taxon>asterids</taxon>
        <taxon>campanulids</taxon>
        <taxon>Asterales</taxon>
        <taxon>Asteraceae</taxon>
        <taxon>Asteroideae</taxon>
        <taxon>Anthemideae</taxon>
        <taxon>Anthemidinae</taxon>
        <taxon>Tanacetum</taxon>
    </lineage>
</organism>
<dbReference type="PANTHER" id="PTHR15503">
    <property type="entry name" value="LDOC1 RELATED"/>
    <property type="match status" value="1"/>
</dbReference>
<evidence type="ECO:0000256" key="1">
    <source>
        <dbReference type="SAM" id="Coils"/>
    </source>
</evidence>
<comment type="caution">
    <text evidence="2">The sequence shown here is derived from an EMBL/GenBank/DDBJ whole genome shotgun (WGS) entry which is preliminary data.</text>
</comment>
<name>A0A6L2N202_TANCI</name>
<keyword evidence="1" id="KW-0175">Coiled coil</keyword>
<protein>
    <submittedName>
        <fullName evidence="2">Reverse transcriptase domain-containing protein</fullName>
    </submittedName>
</protein>
<gene>
    <name evidence="2" type="ORF">Tci_052224</name>
</gene>
<feature type="coiled-coil region" evidence="1">
    <location>
        <begin position="106"/>
        <end position="133"/>
    </location>
</feature>
<dbReference type="GO" id="GO:0003964">
    <property type="term" value="F:RNA-directed DNA polymerase activity"/>
    <property type="evidence" value="ECO:0007669"/>
    <property type="project" value="UniProtKB-KW"/>
</dbReference>
<accession>A0A6L2N202</accession>
<dbReference type="InterPro" id="IPR021109">
    <property type="entry name" value="Peptidase_aspartic_dom_sf"/>
</dbReference>
<dbReference type="EMBL" id="BKCJ010008039">
    <property type="protein sequence ID" value="GEU80246.1"/>
    <property type="molecule type" value="Genomic_DNA"/>
</dbReference>
<reference evidence="2" key="1">
    <citation type="journal article" date="2019" name="Sci. Rep.">
        <title>Draft genome of Tanacetum cinerariifolium, the natural source of mosquito coil.</title>
        <authorList>
            <person name="Yamashiro T."/>
            <person name="Shiraishi A."/>
            <person name="Satake H."/>
            <person name="Nakayama K."/>
        </authorList>
    </citation>
    <scope>NUCLEOTIDE SEQUENCE</scope>
</reference>
<evidence type="ECO:0000313" key="2">
    <source>
        <dbReference type="EMBL" id="GEU80246.1"/>
    </source>
</evidence>
<dbReference type="InterPro" id="IPR032567">
    <property type="entry name" value="RTL1-rel"/>
</dbReference>
<dbReference type="Gene3D" id="2.40.70.10">
    <property type="entry name" value="Acid Proteases"/>
    <property type="match status" value="1"/>
</dbReference>